<name>A0A4U5JLU1_9GAMM</name>
<dbReference type="OrthoDB" id="7182479at2"/>
<reference evidence="1 2" key="1">
    <citation type="submission" date="2019-04" db="EMBL/GenBank/DDBJ databases">
        <title>Reference strain of H23.</title>
        <authorList>
            <person name="Luo X."/>
        </authorList>
    </citation>
    <scope>NUCLEOTIDE SEQUENCE [LARGE SCALE GENOMIC DNA]</scope>
    <source>
        <strain evidence="1 2">H23</strain>
    </source>
</reference>
<accession>A0A4U5JLU1</accession>
<dbReference type="AlphaFoldDB" id="A0A4U5JLU1"/>
<protein>
    <submittedName>
        <fullName evidence="1">Uncharacterized protein</fullName>
    </submittedName>
</protein>
<gene>
    <name evidence="1" type="ORF">FCE95_10220</name>
</gene>
<proteinExistence type="predicted"/>
<organism evidence="1 2">
    <name type="scientific">Luteimonas gilva</name>
    <dbReference type="NCBI Taxonomy" id="2572684"/>
    <lineage>
        <taxon>Bacteria</taxon>
        <taxon>Pseudomonadati</taxon>
        <taxon>Pseudomonadota</taxon>
        <taxon>Gammaproteobacteria</taxon>
        <taxon>Lysobacterales</taxon>
        <taxon>Lysobacteraceae</taxon>
        <taxon>Luteimonas</taxon>
    </lineage>
</organism>
<evidence type="ECO:0000313" key="2">
    <source>
        <dbReference type="Proteomes" id="UP000308707"/>
    </source>
</evidence>
<comment type="caution">
    <text evidence="1">The sequence shown here is derived from an EMBL/GenBank/DDBJ whole genome shotgun (WGS) entry which is preliminary data.</text>
</comment>
<sequence length="399" mass="41246">MGFSLSGAWDSVTSAASNARHWVGDRLDDVDDAKNWVGGKIEGAVDSAEQAVDGFRQDIVQFGREHGGVVGEAAGQFVSNQLGVTEGAVLAVYDMGKGVVQLADGASKLVSPLEWATHADRNFQRVESIANTGVALGSLTSPVGWAVNSEGNMRTAGALWDGVTHGYQDAAANGDWSKFGGRLVVDVGSMFIGVGEANAAIKGGTTATRIAEGLNTADKIADGTRALDVLGDAGRLVRAGDSLPTSLIDDITKLPKGTRPAPSEYLSPAYIDQHMALFDDGASRFATQSAVDKYGIARADGTTFVMPKAEADALIASAGGDTAKLEEALGLPPGTLANDPLVRIDFPNPKEGNIRIPSGNEDGANTQWIPGGKLPTGSNEAVIDAGALPPSAYHMTTVN</sequence>
<dbReference type="RefSeq" id="WP_137266914.1">
    <property type="nucleotide sequence ID" value="NZ_SZUA01000002.1"/>
</dbReference>
<dbReference type="EMBL" id="SZUA01000002">
    <property type="protein sequence ID" value="TKR30484.1"/>
    <property type="molecule type" value="Genomic_DNA"/>
</dbReference>
<evidence type="ECO:0000313" key="1">
    <source>
        <dbReference type="EMBL" id="TKR30484.1"/>
    </source>
</evidence>
<keyword evidence="2" id="KW-1185">Reference proteome</keyword>
<dbReference type="Proteomes" id="UP000308707">
    <property type="component" value="Unassembled WGS sequence"/>
</dbReference>